<keyword evidence="2" id="KW-0413">Isomerase</keyword>
<dbReference type="InterPro" id="IPR013022">
    <property type="entry name" value="Xyl_isomerase-like_TIM-brl"/>
</dbReference>
<name>A0A1H8NJM4_9EURY</name>
<protein>
    <submittedName>
        <fullName evidence="2">Sugar phosphate isomerase/epimerase</fullName>
    </submittedName>
</protein>
<organism evidence="2 3">
    <name type="scientific">Halogranum amylolyticum</name>
    <dbReference type="NCBI Taxonomy" id="660520"/>
    <lineage>
        <taxon>Archaea</taxon>
        <taxon>Methanobacteriati</taxon>
        <taxon>Methanobacteriota</taxon>
        <taxon>Stenosarchaea group</taxon>
        <taxon>Halobacteria</taxon>
        <taxon>Halobacteriales</taxon>
        <taxon>Haloferacaceae</taxon>
    </lineage>
</organism>
<proteinExistence type="predicted"/>
<dbReference type="EMBL" id="FODV01000001">
    <property type="protein sequence ID" value="SEO29777.1"/>
    <property type="molecule type" value="Genomic_DNA"/>
</dbReference>
<dbReference type="Pfam" id="PF01261">
    <property type="entry name" value="AP_endonuc_2"/>
    <property type="match status" value="1"/>
</dbReference>
<dbReference type="Proteomes" id="UP000199126">
    <property type="component" value="Unassembled WGS sequence"/>
</dbReference>
<dbReference type="AlphaFoldDB" id="A0A1H8NJM4"/>
<feature type="domain" description="Xylose isomerase-like TIM barrel" evidence="1">
    <location>
        <begin position="72"/>
        <end position="232"/>
    </location>
</feature>
<evidence type="ECO:0000313" key="3">
    <source>
        <dbReference type="Proteomes" id="UP000199126"/>
    </source>
</evidence>
<dbReference type="InterPro" id="IPR036237">
    <property type="entry name" value="Xyl_isomerase-like_sf"/>
</dbReference>
<sequence length="246" mass="26413">MQTAIQLYSLRALDESVTQLLEHVAETRLDGVEFAGAGGEPPGEIRETVDQEGLGVAGAHVPVEAVESDLPAEASNCQLLGSDRLVIPILDESKFADPAAVADTADALSEFAESLAPYELQLCYHNHELEFAEVDNRFAFEQLVETTEGVAFELDVGWAYAAGADPVDLLDRYAEQISVVHLKDVAVDPEADRGGRPVDLGAGDVPLRECAAAAREAGVEWAVFEHDDPDDPAAFLQRADEWAADV</sequence>
<evidence type="ECO:0000313" key="2">
    <source>
        <dbReference type="EMBL" id="SEO29777.1"/>
    </source>
</evidence>
<dbReference type="PANTHER" id="PTHR12110:SF41">
    <property type="entry name" value="INOSOSE DEHYDRATASE"/>
    <property type="match status" value="1"/>
</dbReference>
<keyword evidence="3" id="KW-1185">Reference proteome</keyword>
<evidence type="ECO:0000259" key="1">
    <source>
        <dbReference type="Pfam" id="PF01261"/>
    </source>
</evidence>
<dbReference type="GO" id="GO:0016853">
    <property type="term" value="F:isomerase activity"/>
    <property type="evidence" value="ECO:0007669"/>
    <property type="project" value="UniProtKB-KW"/>
</dbReference>
<dbReference type="RefSeq" id="WP_089820951.1">
    <property type="nucleotide sequence ID" value="NZ_FODV01000001.1"/>
</dbReference>
<dbReference type="OrthoDB" id="165864at2157"/>
<dbReference type="SUPFAM" id="SSF51658">
    <property type="entry name" value="Xylose isomerase-like"/>
    <property type="match status" value="1"/>
</dbReference>
<dbReference type="InterPro" id="IPR050312">
    <property type="entry name" value="IolE/XylAMocC-like"/>
</dbReference>
<gene>
    <name evidence="2" type="ORF">SAMN04487948_101602</name>
</gene>
<accession>A0A1H8NJM4</accession>
<reference evidence="3" key="1">
    <citation type="submission" date="2016-10" db="EMBL/GenBank/DDBJ databases">
        <authorList>
            <person name="Varghese N."/>
            <person name="Submissions S."/>
        </authorList>
    </citation>
    <scope>NUCLEOTIDE SEQUENCE [LARGE SCALE GENOMIC DNA]</scope>
    <source>
        <strain evidence="3">CGMCC 1.10121</strain>
    </source>
</reference>
<dbReference type="Gene3D" id="3.20.20.150">
    <property type="entry name" value="Divalent-metal-dependent TIM barrel enzymes"/>
    <property type="match status" value="1"/>
</dbReference>
<dbReference type="PANTHER" id="PTHR12110">
    <property type="entry name" value="HYDROXYPYRUVATE ISOMERASE"/>
    <property type="match status" value="1"/>
</dbReference>